<evidence type="ECO:0000256" key="4">
    <source>
        <dbReference type="ARBA" id="ARBA00023136"/>
    </source>
</evidence>
<evidence type="ECO:0000256" key="8">
    <source>
        <dbReference type="ARBA" id="ARBA00023326"/>
    </source>
</evidence>
<evidence type="ECO:0000256" key="10">
    <source>
        <dbReference type="ARBA" id="ARBA00042373"/>
    </source>
</evidence>
<evidence type="ECO:0000256" key="3">
    <source>
        <dbReference type="ARBA" id="ARBA00022801"/>
    </source>
</evidence>
<keyword evidence="8" id="KW-0624">Polysaccharide degradation</keyword>
<gene>
    <name evidence="13" type="primary">ndvC</name>
    <name evidence="13" type="ORF">GCM10017643_14680</name>
</gene>
<reference evidence="13" key="1">
    <citation type="journal article" date="2014" name="Int. J. Syst. Evol. Microbiol.">
        <title>Complete genome sequence of Corynebacterium casei LMG S-19264T (=DSM 44701T), isolated from a smear-ripened cheese.</title>
        <authorList>
            <consortium name="US DOE Joint Genome Institute (JGI-PGF)"/>
            <person name="Walter F."/>
            <person name="Albersmeier A."/>
            <person name="Kalinowski J."/>
            <person name="Ruckert C."/>
        </authorList>
    </citation>
    <scope>NUCLEOTIDE SEQUENCE</scope>
    <source>
        <strain evidence="13">VKM B-2484</strain>
    </source>
</reference>
<accession>A0A9W6MYP7</accession>
<dbReference type="EMBL" id="BSFJ01000005">
    <property type="protein sequence ID" value="GLK71353.1"/>
    <property type="molecule type" value="Genomic_DNA"/>
</dbReference>
<keyword evidence="14" id="KW-1185">Reference proteome</keyword>
<evidence type="ECO:0000256" key="11">
    <source>
        <dbReference type="ARBA" id="ARBA00043078"/>
    </source>
</evidence>
<keyword evidence="2" id="KW-1003">Cell membrane</keyword>
<evidence type="ECO:0000313" key="13">
    <source>
        <dbReference type="EMBL" id="GLK71353.1"/>
    </source>
</evidence>
<dbReference type="GO" id="GO:0000272">
    <property type="term" value="P:polysaccharide catabolic process"/>
    <property type="evidence" value="ECO:0007669"/>
    <property type="project" value="UniProtKB-KW"/>
</dbReference>
<keyword evidence="12" id="KW-0812">Transmembrane</keyword>
<feature type="transmembrane region" description="Helical" evidence="12">
    <location>
        <begin position="390"/>
        <end position="411"/>
    </location>
</feature>
<proteinExistence type="predicted"/>
<evidence type="ECO:0000256" key="12">
    <source>
        <dbReference type="SAM" id="Phobius"/>
    </source>
</evidence>
<dbReference type="SUPFAM" id="SSF51445">
    <property type="entry name" value="(Trans)glycosidases"/>
    <property type="match status" value="1"/>
</dbReference>
<evidence type="ECO:0000256" key="1">
    <source>
        <dbReference type="ARBA" id="ARBA00004236"/>
    </source>
</evidence>
<evidence type="ECO:0000256" key="5">
    <source>
        <dbReference type="ARBA" id="ARBA00023180"/>
    </source>
</evidence>
<evidence type="ECO:0000256" key="6">
    <source>
        <dbReference type="ARBA" id="ARBA00023277"/>
    </source>
</evidence>
<dbReference type="PANTHER" id="PTHR16631:SF17">
    <property type="entry name" value="GLUCAN ENDO-1,3-BETA-GLUCOSIDASE BTGC"/>
    <property type="match status" value="1"/>
</dbReference>
<feature type="transmembrane region" description="Helical" evidence="12">
    <location>
        <begin position="519"/>
        <end position="540"/>
    </location>
</feature>
<feature type="transmembrane region" description="Helical" evidence="12">
    <location>
        <begin position="358"/>
        <end position="378"/>
    </location>
</feature>
<name>A0A9W6MYP7_9HYPH</name>
<dbReference type="GO" id="GO:0016787">
    <property type="term" value="F:hydrolase activity"/>
    <property type="evidence" value="ECO:0007669"/>
    <property type="project" value="UniProtKB-KW"/>
</dbReference>
<dbReference type="GO" id="GO:0071555">
    <property type="term" value="P:cell wall organization"/>
    <property type="evidence" value="ECO:0007669"/>
    <property type="project" value="UniProtKB-KW"/>
</dbReference>
<dbReference type="PANTHER" id="PTHR16631">
    <property type="entry name" value="GLUCAN 1,3-BETA-GLUCOSIDASE"/>
    <property type="match status" value="1"/>
</dbReference>
<comment type="caution">
    <text evidence="13">The sequence shown here is derived from an EMBL/GenBank/DDBJ whole genome shotgun (WGS) entry which is preliminary data.</text>
</comment>
<keyword evidence="6" id="KW-0119">Carbohydrate metabolism</keyword>
<comment type="subcellular location">
    <subcellularLocation>
        <location evidence="1">Cell membrane</location>
    </subcellularLocation>
</comment>
<feature type="transmembrane region" description="Helical" evidence="12">
    <location>
        <begin position="326"/>
        <end position="346"/>
    </location>
</feature>
<protein>
    <recommendedName>
        <fullName evidence="11">Endo-1,3-beta-glucanase btgC</fullName>
    </recommendedName>
    <alternativeName>
        <fullName evidence="10">Laminarinase btgC</fullName>
    </alternativeName>
</protein>
<keyword evidence="5" id="KW-0325">Glycoprotein</keyword>
<evidence type="ECO:0000313" key="14">
    <source>
        <dbReference type="Proteomes" id="UP001143370"/>
    </source>
</evidence>
<feature type="transmembrane region" description="Helical" evidence="12">
    <location>
        <begin position="496"/>
        <end position="513"/>
    </location>
</feature>
<evidence type="ECO:0000256" key="9">
    <source>
        <dbReference type="ARBA" id="ARBA00037649"/>
    </source>
</evidence>
<feature type="transmembrane region" description="Helical" evidence="12">
    <location>
        <begin position="439"/>
        <end position="459"/>
    </location>
</feature>
<sequence>MESPRMRLPLALVVLVSMAVVAVWAWLGQPVPAPVSPLAAGEKLPCVSYAPFRPGQSPFSEDVAFSPAQIDDDLARLSKITRCVRTYSSIQAGLSAVPELARKHGLTVLQGIWIAADPVRNRREIEGGIKAAQENPDVVKAVIVGNEVLLRGEQSANDIAGFLKEVKAKIPAGVDVTYADVWEFWERNRGLADSVDFVTVHILPFWEDMPVAAEDSVAHLGEIREHVGEIFPGKDILIGETGWPSEGRMREGALPSPSNQANVIQELLALSKAKNYRLNVIEAFDQPWKRVLEGTVGGHWGFLDAYTREFKFTWGEPVSDHPYWKLQALIGVTFAASVFAVAGYSGRRAGGRPLGMREWSAVAGIAFFAGLMIGRLLATVPAESLGVGGWIRGGALVGLALLVPLSCAAAIGRRARLVTLTLALNSEATPGAPFFDRCLALLLAASLVLAAQIGFGLVFDPRYKDFQFAGLTPIVAAFAFYAAVAGPGRFSEGRHAEKMAAVLFLGAGTYVALNETLANWQALWTGSLFVVLAFTLWRLATAGRRR</sequence>
<comment type="function">
    <text evidence="9">Glucanases play a role in cell expansion during growth, in cell-cell fusion during mating, and in spore release during sporulation. This enzyme may be involved in beta-glucan degradation. Active on laminarin and lichenan.</text>
</comment>
<keyword evidence="4 12" id="KW-0472">Membrane</keyword>
<organism evidence="13 14">
    <name type="scientific">Ancylobacter dichloromethanicus</name>
    <dbReference type="NCBI Taxonomy" id="518825"/>
    <lineage>
        <taxon>Bacteria</taxon>
        <taxon>Pseudomonadati</taxon>
        <taxon>Pseudomonadota</taxon>
        <taxon>Alphaproteobacteria</taxon>
        <taxon>Hyphomicrobiales</taxon>
        <taxon>Xanthobacteraceae</taxon>
        <taxon>Ancylobacter</taxon>
    </lineage>
</organism>
<dbReference type="InterPro" id="IPR017853">
    <property type="entry name" value="GH"/>
</dbReference>
<dbReference type="AlphaFoldDB" id="A0A9W6MYP7"/>
<feature type="transmembrane region" description="Helical" evidence="12">
    <location>
        <begin position="465"/>
        <end position="484"/>
    </location>
</feature>
<keyword evidence="7" id="KW-0961">Cell wall biogenesis/degradation</keyword>
<dbReference type="InterPro" id="IPR050732">
    <property type="entry name" value="Beta-glucan_modifiers"/>
</dbReference>
<reference evidence="13" key="2">
    <citation type="submission" date="2023-01" db="EMBL/GenBank/DDBJ databases">
        <authorList>
            <person name="Sun Q."/>
            <person name="Evtushenko L."/>
        </authorList>
    </citation>
    <scope>NUCLEOTIDE SEQUENCE</scope>
    <source>
        <strain evidence="13">VKM B-2484</strain>
    </source>
</reference>
<evidence type="ECO:0000256" key="7">
    <source>
        <dbReference type="ARBA" id="ARBA00023316"/>
    </source>
</evidence>
<dbReference type="Proteomes" id="UP001143370">
    <property type="component" value="Unassembled WGS sequence"/>
</dbReference>
<keyword evidence="12" id="KW-1133">Transmembrane helix</keyword>
<dbReference type="Gene3D" id="3.20.20.80">
    <property type="entry name" value="Glycosidases"/>
    <property type="match status" value="1"/>
</dbReference>
<evidence type="ECO:0000256" key="2">
    <source>
        <dbReference type="ARBA" id="ARBA00022475"/>
    </source>
</evidence>
<dbReference type="GO" id="GO:0005886">
    <property type="term" value="C:plasma membrane"/>
    <property type="evidence" value="ECO:0007669"/>
    <property type="project" value="UniProtKB-SubCell"/>
</dbReference>
<keyword evidence="3" id="KW-0378">Hydrolase</keyword>